<dbReference type="PANTHER" id="PTHR48445">
    <property type="entry name" value="OS02G0782100 PROTEIN"/>
    <property type="match status" value="1"/>
</dbReference>
<dbReference type="EMBL" id="JACGCM010002803">
    <property type="protein sequence ID" value="KAF6135284.1"/>
    <property type="molecule type" value="Genomic_DNA"/>
</dbReference>
<evidence type="ECO:0000313" key="2">
    <source>
        <dbReference type="EMBL" id="KAF6135284.1"/>
    </source>
</evidence>
<dbReference type="AlphaFoldDB" id="A0A7J7KYC7"/>
<dbReference type="SUPFAM" id="SSF48371">
    <property type="entry name" value="ARM repeat"/>
    <property type="match status" value="1"/>
</dbReference>
<dbReference type="InterPro" id="IPR016024">
    <property type="entry name" value="ARM-type_fold"/>
</dbReference>
<gene>
    <name evidence="2" type="ORF">GIB67_021646</name>
</gene>
<dbReference type="Pfam" id="PF08161">
    <property type="entry name" value="RRP12_HEAT"/>
    <property type="match status" value="1"/>
</dbReference>
<dbReference type="InterPro" id="IPR012978">
    <property type="entry name" value="HEAT_RRP12"/>
</dbReference>
<feature type="non-terminal residue" evidence="2">
    <location>
        <position position="304"/>
    </location>
</feature>
<evidence type="ECO:0000313" key="3">
    <source>
        <dbReference type="Proteomes" id="UP000541444"/>
    </source>
</evidence>
<evidence type="ECO:0000259" key="1">
    <source>
        <dbReference type="Pfam" id="PF08161"/>
    </source>
</evidence>
<dbReference type="OrthoDB" id="1934457at2759"/>
<sequence length="304" mass="33961">MNGDTMTFTARLLDVGIRKVYSLNRQICVVKLPAVFSALAEILAREHEEAIFAAMVTFKSLIDAYIDQCLIKQGIDQIVVNEDGGTRSSGPTIIEKICLTIESLLGYQYNAVWDMAFQVVSAMFDKLGIATSTFRYFLENTFLLSVERNSESLEDMQKLTNEDMPYRKQLHDCVGSALGAIGPENLLSASLSFFTKSILGMVGAIRHKSRQLEQEGRIFSSRGTEALVYSLWSLLPAFCNYPIDTANSFKGLQKALCSTLRDDPDVRGVICSSLQILIKQNKNFLEENNDLPNNEIGISERRAR</sequence>
<protein>
    <recommendedName>
        <fullName evidence="1">RRP12 HEAT domain-containing protein</fullName>
    </recommendedName>
</protein>
<dbReference type="PANTHER" id="PTHR48445:SF1">
    <property type="entry name" value="OS02G0782100 PROTEIN"/>
    <property type="match status" value="1"/>
</dbReference>
<name>A0A7J7KYC7_9MAGN</name>
<feature type="domain" description="RRP12 HEAT" evidence="1">
    <location>
        <begin position="188"/>
        <end position="294"/>
    </location>
</feature>
<organism evidence="2 3">
    <name type="scientific">Kingdonia uniflora</name>
    <dbReference type="NCBI Taxonomy" id="39325"/>
    <lineage>
        <taxon>Eukaryota</taxon>
        <taxon>Viridiplantae</taxon>
        <taxon>Streptophyta</taxon>
        <taxon>Embryophyta</taxon>
        <taxon>Tracheophyta</taxon>
        <taxon>Spermatophyta</taxon>
        <taxon>Magnoliopsida</taxon>
        <taxon>Ranunculales</taxon>
        <taxon>Circaeasteraceae</taxon>
        <taxon>Kingdonia</taxon>
    </lineage>
</organism>
<dbReference type="Proteomes" id="UP000541444">
    <property type="component" value="Unassembled WGS sequence"/>
</dbReference>
<accession>A0A7J7KYC7</accession>
<keyword evidence="3" id="KW-1185">Reference proteome</keyword>
<proteinExistence type="predicted"/>
<comment type="caution">
    <text evidence="2">The sequence shown here is derived from an EMBL/GenBank/DDBJ whole genome shotgun (WGS) entry which is preliminary data.</text>
</comment>
<reference evidence="2 3" key="1">
    <citation type="journal article" date="2020" name="IScience">
        <title>Genome Sequencing of the Endangered Kingdonia uniflora (Circaeasteraceae, Ranunculales) Reveals Potential Mechanisms of Evolutionary Specialization.</title>
        <authorList>
            <person name="Sun Y."/>
            <person name="Deng T."/>
            <person name="Zhang A."/>
            <person name="Moore M.J."/>
            <person name="Landis J.B."/>
            <person name="Lin N."/>
            <person name="Zhang H."/>
            <person name="Zhang X."/>
            <person name="Huang J."/>
            <person name="Zhang X."/>
            <person name="Sun H."/>
            <person name="Wang H."/>
        </authorList>
    </citation>
    <scope>NUCLEOTIDE SEQUENCE [LARGE SCALE GENOMIC DNA]</scope>
    <source>
        <strain evidence="2">TB1705</strain>
        <tissue evidence="2">Leaf</tissue>
    </source>
</reference>